<keyword evidence="1 2" id="KW-0378">Hydrolase</keyword>
<dbReference type="GO" id="GO:0004113">
    <property type="term" value="F:2',3'-cyclic-nucleotide 3'-phosphodiesterase activity"/>
    <property type="evidence" value="ECO:0007669"/>
    <property type="project" value="InterPro"/>
</dbReference>
<feature type="active site" description="Proton donor" evidence="2">
    <location>
        <position position="45"/>
    </location>
</feature>
<comment type="catalytic activity">
    <reaction evidence="2">
        <text>a 3'-end 2',3'-cyclophospho-ribonucleotide-RNA + H2O = a 3'-end 2'-phospho-ribonucleotide-RNA + H(+)</text>
        <dbReference type="Rhea" id="RHEA:11828"/>
        <dbReference type="Rhea" id="RHEA-COMP:10464"/>
        <dbReference type="Rhea" id="RHEA-COMP:17353"/>
        <dbReference type="ChEBI" id="CHEBI:15377"/>
        <dbReference type="ChEBI" id="CHEBI:15378"/>
        <dbReference type="ChEBI" id="CHEBI:83064"/>
        <dbReference type="ChEBI" id="CHEBI:173113"/>
        <dbReference type="EC" id="3.1.4.58"/>
    </reaction>
</comment>
<dbReference type="InterPro" id="IPR014051">
    <property type="entry name" value="Phosphoesterase_HXTX"/>
</dbReference>
<dbReference type="PANTHER" id="PTHR35561:SF1">
    <property type="entry name" value="RNA 2',3'-CYCLIC PHOSPHODIESTERASE"/>
    <property type="match status" value="1"/>
</dbReference>
<evidence type="ECO:0000313" key="4">
    <source>
        <dbReference type="EMBL" id="EID52668.1"/>
    </source>
</evidence>
<comment type="similarity">
    <text evidence="2">Belongs to the 2H phosphoesterase superfamily. ThpR family.</text>
</comment>
<feature type="short sequence motif" description="HXTX 2" evidence="2">
    <location>
        <begin position="115"/>
        <end position="118"/>
    </location>
</feature>
<evidence type="ECO:0000259" key="3">
    <source>
        <dbReference type="Pfam" id="PF02834"/>
    </source>
</evidence>
<evidence type="ECO:0000256" key="1">
    <source>
        <dbReference type="ARBA" id="ARBA00022801"/>
    </source>
</evidence>
<evidence type="ECO:0000256" key="2">
    <source>
        <dbReference type="HAMAP-Rule" id="MF_01940"/>
    </source>
</evidence>
<gene>
    <name evidence="4" type="ORF">SacxiDRAFT_0391</name>
</gene>
<feature type="domain" description="Phosphoesterase HXTX" evidence="3">
    <location>
        <begin position="21"/>
        <end position="85"/>
    </location>
</feature>
<dbReference type="eggNOG" id="COG1514">
    <property type="taxonomic scope" value="Bacteria"/>
</dbReference>
<dbReference type="EC" id="3.1.4.58" evidence="2"/>
<dbReference type="InterPro" id="IPR004175">
    <property type="entry name" value="RNA_CPDase"/>
</dbReference>
<dbReference type="Pfam" id="PF02834">
    <property type="entry name" value="LigT_PEase"/>
    <property type="match status" value="1"/>
</dbReference>
<dbReference type="EMBL" id="JH636049">
    <property type="protein sequence ID" value="EID52668.1"/>
    <property type="molecule type" value="Genomic_DNA"/>
</dbReference>
<dbReference type="SUPFAM" id="SSF55144">
    <property type="entry name" value="LigT-like"/>
    <property type="match status" value="1"/>
</dbReference>
<dbReference type="Gene3D" id="3.90.1140.10">
    <property type="entry name" value="Cyclic phosphodiesterase"/>
    <property type="match status" value="1"/>
</dbReference>
<organism evidence="4 5">
    <name type="scientific">Saccharomonospora xinjiangensis XJ-54</name>
    <dbReference type="NCBI Taxonomy" id="882086"/>
    <lineage>
        <taxon>Bacteria</taxon>
        <taxon>Bacillati</taxon>
        <taxon>Actinomycetota</taxon>
        <taxon>Actinomycetes</taxon>
        <taxon>Pseudonocardiales</taxon>
        <taxon>Pseudonocardiaceae</taxon>
        <taxon>Saccharomonospora</taxon>
    </lineage>
</organism>
<reference evidence="4 5" key="1">
    <citation type="submission" date="2012-01" db="EMBL/GenBank/DDBJ databases">
        <title>Improved High-Quality Draft sequence of Saccharomonospora xinjiangensis XJ-54.</title>
        <authorList>
            <consortium name="US DOE Joint Genome Institute"/>
            <person name="Lucas S."/>
            <person name="Han J."/>
            <person name="Lapidus A."/>
            <person name="Cheng J.-F."/>
            <person name="Goodwin L."/>
            <person name="Pitluck S."/>
            <person name="Peters L."/>
            <person name="Mikhailova N."/>
            <person name="Teshima H."/>
            <person name="Detter J.C."/>
            <person name="Han C."/>
            <person name="Tapia R."/>
            <person name="Land M."/>
            <person name="Hauser L."/>
            <person name="Kyrpides N."/>
            <person name="Ivanova N."/>
            <person name="Pagani I."/>
            <person name="Brambilla E.-M."/>
            <person name="Klenk H.-P."/>
            <person name="Woyke T."/>
        </authorList>
    </citation>
    <scope>NUCLEOTIDE SEQUENCE [LARGE SCALE GENOMIC DNA]</scope>
    <source>
        <strain evidence="4 5">XJ-54</strain>
    </source>
</reference>
<comment type="function">
    <text evidence="2">Hydrolyzes RNA 2',3'-cyclic phosphodiester to an RNA 2'-phosphomonoester.</text>
</comment>
<name>I0UXR5_9PSEU</name>
<sequence>MAERARLFSAVIPPPGVVTALHRELRQAGHRRSPGLRWTTRARWHITLGFYGTDLIEQRAEWLRTRLAGLAAPVVRIEGAGSFRGVLWMGVRGRGLDEVAAAARPDGENRPYIAHLTLALARRGTWAQERRTQSVIERWRTSLAEVRSPEWAATEVVLMRSEPSREPGGAPLYSVVTRFALDAPG</sequence>
<keyword evidence="4" id="KW-0436">Ligase</keyword>
<dbReference type="RefSeq" id="WP_006236766.1">
    <property type="nucleotide sequence ID" value="NZ_JH636049.1"/>
</dbReference>
<feature type="short sequence motif" description="HXTX 1" evidence="2">
    <location>
        <begin position="45"/>
        <end position="48"/>
    </location>
</feature>
<keyword evidence="5" id="KW-1185">Reference proteome</keyword>
<dbReference type="HAMAP" id="MF_01940">
    <property type="entry name" value="RNA_CPDase"/>
    <property type="match status" value="1"/>
</dbReference>
<protein>
    <recommendedName>
        <fullName evidence="2">RNA 2',3'-cyclic phosphodiesterase</fullName>
        <shortName evidence="2">RNA 2',3'-CPDase</shortName>
        <ecNumber evidence="2">3.1.4.58</ecNumber>
    </recommendedName>
</protein>
<dbReference type="GO" id="GO:0016874">
    <property type="term" value="F:ligase activity"/>
    <property type="evidence" value="ECO:0007669"/>
    <property type="project" value="UniProtKB-KW"/>
</dbReference>
<dbReference type="AlphaFoldDB" id="I0UXR5"/>
<dbReference type="HOGENOM" id="CLU_081251_1_0_11"/>
<dbReference type="STRING" id="882086.SacxiDRAFT_0391"/>
<proteinExistence type="inferred from homology"/>
<evidence type="ECO:0000313" key="5">
    <source>
        <dbReference type="Proteomes" id="UP000004691"/>
    </source>
</evidence>
<dbReference type="Proteomes" id="UP000004691">
    <property type="component" value="Unassembled WGS sequence"/>
</dbReference>
<feature type="active site" description="Proton acceptor" evidence="2">
    <location>
        <position position="115"/>
    </location>
</feature>
<dbReference type="GO" id="GO:0008664">
    <property type="term" value="F:RNA 2',3'-cyclic 3'-phosphodiesterase activity"/>
    <property type="evidence" value="ECO:0007669"/>
    <property type="project" value="UniProtKB-EC"/>
</dbReference>
<accession>I0UXR5</accession>
<dbReference type="OrthoDB" id="9787070at2"/>
<dbReference type="InterPro" id="IPR009097">
    <property type="entry name" value="Cyclic_Pdiesterase"/>
</dbReference>
<dbReference type="PANTHER" id="PTHR35561">
    <property type="entry name" value="RNA 2',3'-CYCLIC PHOSPHODIESTERASE"/>
    <property type="match status" value="1"/>
</dbReference>